<dbReference type="OrthoDB" id="9787072at2"/>
<reference evidence="14" key="1">
    <citation type="submission" date="2015-05" db="EMBL/GenBank/DDBJ databases">
        <title>Draft genome of Nitrosomonas communis strain Nm2.</title>
        <authorList>
            <person name="Kozlowski J.A."/>
            <person name="Kits K.D."/>
            <person name="Stein L.Y."/>
        </authorList>
    </citation>
    <scope>NUCLEOTIDE SEQUENCE [LARGE SCALE GENOMIC DNA]</scope>
    <source>
        <strain evidence="14">Nm2</strain>
    </source>
</reference>
<sequence>MLDVDVLLKDYFQSVDETIDQPLMKVASSVLKKLFHQDEINSFIETHQYLEGLEFNDAVLEHFNFTFQVSSKDRAYIPDQRRVLIIANHPLGSLDALALLKLISEIRTDVKIVATTLLSCIDPLQGLFLSVDNLSKTAKHRDSMLQIVEALEAEQAVIMFPTGEVSRISPLGIRDGKWKTGFLSLAKKTNTPIVPVYIGGKNSMLFYGLSSIYKPLGTMMLVNEMFNQKGCEISFRIGKPIPWESIAAMDMPKKSIAKLMRKQVYLLGKKKKKELFKPIENIIHPVKTKLIRKELKASQLIGKTQDGKHIYLFDYISNSSVMREIGRLRELSFRQVQEGTGNSLDIDNYDRYYRHLILWDEDELEIIGSYRIGEAAKILRKYGETGLYTNSLFKFDQSFIPYLENAIELGRSFIQPRYQGKRSLDYLWYGIGAYLYLHPEIQYMFGPVSLSTSLPEPAQKVIASFYTELFGNDKMLSVPRLPFNFIQIKEFIPFKKVSSEIEYKYAFAILKEQLDSLGVKIPILYKQYVELCHPGGCEFLGFNIDPDFSNCVDALILVHIDSIKEKKHQRYIESHARVIENLSFA</sequence>
<dbReference type="InterPro" id="IPR016181">
    <property type="entry name" value="Acyl_CoA_acyltransferase"/>
</dbReference>
<evidence type="ECO:0000256" key="10">
    <source>
        <dbReference type="ARBA" id="ARBA00047785"/>
    </source>
</evidence>
<dbReference type="RefSeq" id="WP_046850889.1">
    <property type="nucleotide sequence ID" value="NZ_CP011451.1"/>
</dbReference>
<evidence type="ECO:0000256" key="4">
    <source>
        <dbReference type="ARBA" id="ARBA00023098"/>
    </source>
</evidence>
<keyword evidence="5 12" id="KW-0012">Acyltransferase</keyword>
<evidence type="ECO:0000313" key="14">
    <source>
        <dbReference type="Proteomes" id="UP000034156"/>
    </source>
</evidence>
<feature type="domain" description="Phospholipid/glycerol acyltransferase" evidence="11">
    <location>
        <begin position="83"/>
        <end position="201"/>
    </location>
</feature>
<keyword evidence="2" id="KW-0444">Lipid biosynthesis</keyword>
<protein>
    <recommendedName>
        <fullName evidence="8">L-ornithine N(alpha)-acyltransferase</fullName>
        <ecNumber evidence="7">2.3.2.30</ecNumber>
    </recommendedName>
</protein>
<dbReference type="SMART" id="SM00563">
    <property type="entry name" value="PlsC"/>
    <property type="match status" value="1"/>
</dbReference>
<dbReference type="SUPFAM" id="SSF55729">
    <property type="entry name" value="Acyl-CoA N-acyltransferases (Nat)"/>
    <property type="match status" value="1"/>
</dbReference>
<dbReference type="GO" id="GO:0006629">
    <property type="term" value="P:lipid metabolic process"/>
    <property type="evidence" value="ECO:0007669"/>
    <property type="project" value="UniProtKB-KW"/>
</dbReference>
<dbReference type="PANTHER" id="PTHR37323:SF1">
    <property type="entry name" value="L-ORNITHINE N(ALPHA)-ACYLTRANSFERASE"/>
    <property type="match status" value="1"/>
</dbReference>
<gene>
    <name evidence="12" type="ORF">AAW31_15295</name>
    <name evidence="13" type="ORF">BCL69_102131</name>
</gene>
<dbReference type="Pfam" id="PF13444">
    <property type="entry name" value="Acetyltransf_5"/>
    <property type="match status" value="1"/>
</dbReference>
<proteinExistence type="inferred from homology"/>
<evidence type="ECO:0000313" key="13">
    <source>
        <dbReference type="EMBL" id="TYP88246.1"/>
    </source>
</evidence>
<organism evidence="12 14">
    <name type="scientific">Nitrosomonas communis</name>
    <dbReference type="NCBI Taxonomy" id="44574"/>
    <lineage>
        <taxon>Bacteria</taxon>
        <taxon>Pseudomonadati</taxon>
        <taxon>Pseudomonadota</taxon>
        <taxon>Betaproteobacteria</taxon>
        <taxon>Nitrosomonadales</taxon>
        <taxon>Nitrosomonadaceae</taxon>
        <taxon>Nitrosomonas</taxon>
    </lineage>
</organism>
<dbReference type="Pfam" id="PF19576">
    <property type="entry name" value="Acyltransf_2"/>
    <property type="match status" value="1"/>
</dbReference>
<evidence type="ECO:0000256" key="5">
    <source>
        <dbReference type="ARBA" id="ARBA00023315"/>
    </source>
</evidence>
<evidence type="ECO:0000256" key="8">
    <source>
        <dbReference type="ARBA" id="ARBA00039866"/>
    </source>
</evidence>
<evidence type="ECO:0000313" key="12">
    <source>
        <dbReference type="EMBL" id="AKH38855.1"/>
    </source>
</evidence>
<evidence type="ECO:0000259" key="11">
    <source>
        <dbReference type="SMART" id="SM00563"/>
    </source>
</evidence>
<evidence type="ECO:0000256" key="3">
    <source>
        <dbReference type="ARBA" id="ARBA00022679"/>
    </source>
</evidence>
<comment type="catalytic activity">
    <reaction evidence="10">
        <text>a (3R)-hydroxyacyl-[ACP] + L-ornithine = a lyso-ornithine lipid + holo-[ACP] + H(+)</text>
        <dbReference type="Rhea" id="RHEA:20633"/>
        <dbReference type="Rhea" id="RHEA-COMP:9685"/>
        <dbReference type="Rhea" id="RHEA-COMP:9945"/>
        <dbReference type="ChEBI" id="CHEBI:15378"/>
        <dbReference type="ChEBI" id="CHEBI:46911"/>
        <dbReference type="ChEBI" id="CHEBI:64479"/>
        <dbReference type="ChEBI" id="CHEBI:78827"/>
        <dbReference type="ChEBI" id="CHEBI:138482"/>
        <dbReference type="EC" id="2.3.2.30"/>
    </reaction>
    <physiologicalReaction direction="left-to-right" evidence="10">
        <dbReference type="Rhea" id="RHEA:20634"/>
    </physiologicalReaction>
</comment>
<dbReference type="PATRIC" id="fig|44574.3.peg.3700"/>
<accession>A0A0F7KEH3</accession>
<keyword evidence="3 12" id="KW-0808">Transferase</keyword>
<evidence type="ECO:0000256" key="1">
    <source>
        <dbReference type="ARBA" id="ARBA00005189"/>
    </source>
</evidence>
<dbReference type="SUPFAM" id="SSF69593">
    <property type="entry name" value="Glycerol-3-phosphate (1)-acyltransferase"/>
    <property type="match status" value="1"/>
</dbReference>
<evidence type="ECO:0000256" key="2">
    <source>
        <dbReference type="ARBA" id="ARBA00022516"/>
    </source>
</evidence>
<evidence type="ECO:0000256" key="7">
    <source>
        <dbReference type="ARBA" id="ARBA00039058"/>
    </source>
</evidence>
<keyword evidence="14" id="KW-1185">Reference proteome</keyword>
<comment type="similarity">
    <text evidence="6">Belongs to the acetyltransferase family. OlsB subfamily.</text>
</comment>
<dbReference type="PANTHER" id="PTHR37323">
    <property type="entry name" value="GCN5-RELATED N-ACETYLTRANSFERASE"/>
    <property type="match status" value="1"/>
</dbReference>
<dbReference type="InterPro" id="IPR052351">
    <property type="entry name" value="Ornithine_N-alpha-AT"/>
</dbReference>
<dbReference type="Proteomes" id="UP000324176">
    <property type="component" value="Unassembled WGS sequence"/>
</dbReference>
<reference evidence="13 15" key="3">
    <citation type="submission" date="2019-07" db="EMBL/GenBank/DDBJ databases">
        <title>Active sludge and wastewater microbial communities from Klosterneuburg, Austria.</title>
        <authorList>
            <person name="Wagner M."/>
        </authorList>
    </citation>
    <scope>NUCLEOTIDE SEQUENCE [LARGE SCALE GENOMIC DNA]</scope>
    <source>
        <strain evidence="13 15">Nm2</strain>
    </source>
</reference>
<evidence type="ECO:0000313" key="15">
    <source>
        <dbReference type="Proteomes" id="UP000324176"/>
    </source>
</evidence>
<evidence type="ECO:0000256" key="6">
    <source>
        <dbReference type="ARBA" id="ARBA00038095"/>
    </source>
</evidence>
<dbReference type="KEGG" id="nco:AAW31_15295"/>
<comment type="pathway">
    <text evidence="1">Lipid metabolism.</text>
</comment>
<dbReference type="InterPro" id="IPR002123">
    <property type="entry name" value="Plipid/glycerol_acylTrfase"/>
</dbReference>
<dbReference type="EMBL" id="VNHT01000021">
    <property type="protein sequence ID" value="TYP88246.1"/>
    <property type="molecule type" value="Genomic_DNA"/>
</dbReference>
<dbReference type="GO" id="GO:0043810">
    <property type="term" value="F:ornithine-acyl [acyl carrier protein] N-acyltransferase activity"/>
    <property type="evidence" value="ECO:0007669"/>
    <property type="project" value="UniProtKB-EC"/>
</dbReference>
<dbReference type="CDD" id="cd07986">
    <property type="entry name" value="LPLAT_ACT14924-like"/>
    <property type="match status" value="1"/>
</dbReference>
<dbReference type="EMBL" id="CP011451">
    <property type="protein sequence ID" value="AKH38855.1"/>
    <property type="molecule type" value="Genomic_DNA"/>
</dbReference>
<comment type="function">
    <text evidence="9">Catalyzes the first step in the biosynthesis of ornithine lipids, which are phosphorus-free membrane lipids. Catalyzes the 3-hydroxyacyl-acyl carrier protein-dependent acylation of ornithine to form lyso-ornithine lipid (LOL).</text>
</comment>
<name>A0A0F7KEH3_9PROT</name>
<reference evidence="12 14" key="2">
    <citation type="journal article" date="2016" name="Genome Announc.">
        <title>Genome Sequence of Nitrosomonas communis Strain Nm2, a Mesophilic Ammonia-Oxidizing Bacterium Isolated from Mediterranean Soil.</title>
        <authorList>
            <person name="Kozlowski J.A."/>
            <person name="Kits K.D."/>
            <person name="Stein L.Y."/>
        </authorList>
    </citation>
    <scope>NUCLEOTIDE SEQUENCE [LARGE SCALE GENOMIC DNA]</scope>
    <source>
        <strain evidence="12 14">Nm2</strain>
    </source>
</reference>
<evidence type="ECO:0000256" key="9">
    <source>
        <dbReference type="ARBA" id="ARBA00045724"/>
    </source>
</evidence>
<dbReference type="InterPro" id="IPR045746">
    <property type="entry name" value="ACT14924-like_Acyltransf_dom"/>
</dbReference>
<dbReference type="AlphaFoldDB" id="A0A0F7KEH3"/>
<dbReference type="EC" id="2.3.2.30" evidence="7"/>
<keyword evidence="4" id="KW-0443">Lipid metabolism</keyword>
<dbReference type="Proteomes" id="UP000034156">
    <property type="component" value="Chromosome"/>
</dbReference>